<dbReference type="GO" id="GO:0009313">
    <property type="term" value="P:oligosaccharide catabolic process"/>
    <property type="evidence" value="ECO:0007669"/>
    <property type="project" value="TreeGrafter"/>
</dbReference>
<organism evidence="10 11">
    <name type="scientific">Candidozyma auris</name>
    <name type="common">Yeast</name>
    <name type="synonym">Candida auris</name>
    <dbReference type="NCBI Taxonomy" id="498019"/>
    <lineage>
        <taxon>Eukaryota</taxon>
        <taxon>Fungi</taxon>
        <taxon>Dikarya</taxon>
        <taxon>Ascomycota</taxon>
        <taxon>Saccharomycotina</taxon>
        <taxon>Pichiomycetes</taxon>
        <taxon>Metschnikowiaceae</taxon>
        <taxon>Candidozyma</taxon>
    </lineage>
</organism>
<dbReference type="InterPro" id="IPR015341">
    <property type="entry name" value="Glyco_hydro_38_cen"/>
</dbReference>
<dbReference type="Pfam" id="PF17677">
    <property type="entry name" value="Glyco_hydro38C2"/>
    <property type="match status" value="1"/>
</dbReference>
<dbReference type="Gene3D" id="2.70.98.30">
    <property type="entry name" value="Golgi alpha-mannosidase II, domain 4"/>
    <property type="match status" value="1"/>
</dbReference>
<dbReference type="Pfam" id="PF01074">
    <property type="entry name" value="Glyco_hydro_38N"/>
    <property type="match status" value="1"/>
</dbReference>
<dbReference type="PANTHER" id="PTHR46017">
    <property type="entry name" value="ALPHA-MANNOSIDASE 2C1"/>
    <property type="match status" value="1"/>
</dbReference>
<dbReference type="SUPFAM" id="SSF74650">
    <property type="entry name" value="Galactose mutarotase-like"/>
    <property type="match status" value="1"/>
</dbReference>
<accession>A0A0L0NSI2</accession>
<dbReference type="InterPro" id="IPR011682">
    <property type="entry name" value="Glyco_hydro_38_C"/>
</dbReference>
<dbReference type="VEuPathDB" id="FungiDB:CJI97_001221"/>
<dbReference type="InterPro" id="IPR027291">
    <property type="entry name" value="Glyco_hydro_38_N_sf"/>
</dbReference>
<keyword evidence="6" id="KW-0326">Glycosidase</keyword>
<dbReference type="VEuPathDB" id="FungiDB:CJJ07_001791"/>
<reference evidence="11" key="1">
    <citation type="journal article" date="2015" name="BMC Genomics">
        <title>Draft genome of a commonly misdiagnosed multidrug resistant pathogen Candida auris.</title>
        <authorList>
            <person name="Chatterjee S."/>
            <person name="Alampalli S.V."/>
            <person name="Nageshan R.K."/>
            <person name="Chettiar S.T."/>
            <person name="Joshi S."/>
            <person name="Tatu U.S."/>
        </authorList>
    </citation>
    <scope>NUCLEOTIDE SEQUENCE [LARGE SCALE GENOMIC DNA]</scope>
    <source>
        <strain evidence="11">6684</strain>
    </source>
</reference>
<dbReference type="InterPro" id="IPR011330">
    <property type="entry name" value="Glyco_hydro/deAcase_b/a-brl"/>
</dbReference>
<comment type="function">
    <text evidence="7">Degrades free oligosaccharides in the vacuole.</text>
</comment>
<gene>
    <name evidence="10" type="ORF">QG37_06328</name>
</gene>
<dbReference type="SUPFAM" id="SSF88713">
    <property type="entry name" value="Glycoside hydrolase/deacetylase"/>
    <property type="match status" value="1"/>
</dbReference>
<dbReference type="InterPro" id="IPR028995">
    <property type="entry name" value="Glyco_hydro_57/38_cen_sf"/>
</dbReference>
<dbReference type="Pfam" id="PF22907">
    <property type="entry name" value="Ams1-like_1st"/>
    <property type="match status" value="1"/>
</dbReference>
<dbReference type="Gene3D" id="3.20.110.10">
    <property type="entry name" value="Glycoside hydrolase 38, N terminal domain"/>
    <property type="match status" value="1"/>
</dbReference>
<dbReference type="InterPro" id="IPR011013">
    <property type="entry name" value="Gal_mutarotase_sf_dom"/>
</dbReference>
<dbReference type="EC" id="3.2.1.24" evidence="3"/>
<dbReference type="GO" id="GO:0000329">
    <property type="term" value="C:fungal-type vacuole membrane"/>
    <property type="evidence" value="ECO:0007669"/>
    <property type="project" value="TreeGrafter"/>
</dbReference>
<evidence type="ECO:0000256" key="3">
    <source>
        <dbReference type="ARBA" id="ARBA00012752"/>
    </source>
</evidence>
<comment type="catalytic activity">
    <reaction evidence="1">
        <text>Hydrolysis of terminal, non-reducing alpha-D-mannose residues in alpha-D-mannosides.</text>
        <dbReference type="EC" id="3.2.1.24"/>
    </reaction>
</comment>
<dbReference type="VEuPathDB" id="FungiDB:QG37_06328"/>
<evidence type="ECO:0000256" key="8">
    <source>
        <dbReference type="ARBA" id="ARBA00071615"/>
    </source>
</evidence>
<feature type="domain" description="Glycoside hydrolase family 38 central" evidence="9">
    <location>
        <begin position="553"/>
        <end position="632"/>
    </location>
</feature>
<evidence type="ECO:0000256" key="5">
    <source>
        <dbReference type="ARBA" id="ARBA00022801"/>
    </source>
</evidence>
<dbReference type="InterPro" id="IPR054723">
    <property type="entry name" value="Ams1-like_N"/>
</dbReference>
<keyword evidence="5" id="KW-0378">Hydrolase</keyword>
<comment type="similarity">
    <text evidence="2">Belongs to the glycosyl hydrolase 38 family.</text>
</comment>
<evidence type="ECO:0000256" key="1">
    <source>
        <dbReference type="ARBA" id="ARBA00000365"/>
    </source>
</evidence>
<evidence type="ECO:0000259" key="9">
    <source>
        <dbReference type="SMART" id="SM00872"/>
    </source>
</evidence>
<dbReference type="Proteomes" id="UP000037122">
    <property type="component" value="Unassembled WGS sequence"/>
</dbReference>
<comment type="caution">
    <text evidence="10">The sequence shown here is derived from an EMBL/GenBank/DDBJ whole genome shotgun (WGS) entry which is preliminary data.</text>
</comment>
<dbReference type="GO" id="GO:0006013">
    <property type="term" value="P:mannose metabolic process"/>
    <property type="evidence" value="ECO:0007669"/>
    <property type="project" value="InterPro"/>
</dbReference>
<dbReference type="VEuPathDB" id="FungiDB:CJJ09_003638"/>
<evidence type="ECO:0000313" key="10">
    <source>
        <dbReference type="EMBL" id="KND97122.1"/>
    </source>
</evidence>
<dbReference type="FunFam" id="2.70.98.30:FF:000001">
    <property type="entry name" value="alpha-mannosidase 2C1 isoform X2"/>
    <property type="match status" value="1"/>
</dbReference>
<proteinExistence type="inferred from homology"/>
<dbReference type="EMBL" id="LGST01000043">
    <property type="protein sequence ID" value="KND97122.1"/>
    <property type="molecule type" value="Genomic_DNA"/>
</dbReference>
<dbReference type="AlphaFoldDB" id="A0A0L0NSI2"/>
<dbReference type="Gene3D" id="1.20.1270.50">
    <property type="entry name" value="Glycoside hydrolase family 38, central domain"/>
    <property type="match status" value="1"/>
</dbReference>
<evidence type="ECO:0000256" key="2">
    <source>
        <dbReference type="ARBA" id="ARBA00009792"/>
    </source>
</evidence>
<dbReference type="InterPro" id="IPR041147">
    <property type="entry name" value="GH38_C"/>
</dbReference>
<dbReference type="VEuPathDB" id="FungiDB:B9J08_001383"/>
<evidence type="ECO:0000256" key="7">
    <source>
        <dbReference type="ARBA" id="ARBA00054985"/>
    </source>
</evidence>
<evidence type="ECO:0000256" key="6">
    <source>
        <dbReference type="ARBA" id="ARBA00023295"/>
    </source>
</evidence>
<dbReference type="Pfam" id="PF09261">
    <property type="entry name" value="Alpha-mann_mid"/>
    <property type="match status" value="1"/>
</dbReference>
<dbReference type="SMART" id="SM00872">
    <property type="entry name" value="Alpha-mann_mid"/>
    <property type="match status" value="1"/>
</dbReference>
<keyword evidence="4" id="KW-0479">Metal-binding</keyword>
<dbReference type="GO" id="GO:0046872">
    <property type="term" value="F:metal ion binding"/>
    <property type="evidence" value="ECO:0007669"/>
    <property type="project" value="UniProtKB-KW"/>
</dbReference>
<dbReference type="PANTHER" id="PTHR46017:SF1">
    <property type="entry name" value="ALPHA-MANNOSIDASE 2C1"/>
    <property type="match status" value="1"/>
</dbReference>
<protein>
    <recommendedName>
        <fullName evidence="8">Alpha-mannosidase</fullName>
        <ecNumber evidence="3">3.2.1.24</ecNumber>
    </recommendedName>
</protein>
<dbReference type="SUPFAM" id="SSF88688">
    <property type="entry name" value="Families 57/38 glycoside transferase middle domain"/>
    <property type="match status" value="1"/>
</dbReference>
<sequence length="1099" mass="125944">MGYDRFNHQPTLKPIDHLYESRLRQFTDQGGQYPSLNLPKFYDHERVDSNTDAISLKVWRTPGESGPGNTERPLFRDINWDEVEWEHAKKGDSFGPSWRTFWFKIEWTIPEHWLNNKDVEEIEFNWDCGNEGLIYDHDGVPLQAFTGGDRTLFKLPKKYWKAKKQLFYLEMACNGMFGTGDQGHPDPNKYYTLSRCDLVWPDLNARKLFWDFWILGDAARELPGGRDKYQAALIANKIMDTFDPNDRKSILKCRKLAQEFLGPDVDSEAVFENNPLKKIDVFGVGNCHIDTAWLWPFAETRRKIVRSWTTQLKIADEYPEYIFVASQMQQFKWLKQDHPEILKKIKEKFAKKQFLPIGGSWVENDTNMPSGESLIRQFLLGQRAMIEEFGERSRVFWLPDTFGYSSQVPQICQIVGIEKFLTQKLSWNNINQFPLTTFNWKAIDGSQVLVHMPPANTYTAAAHFGDVVRSQNQHHNLRDVPTGLLLYGYGDGGGGPTEEMLEKLRRCRGVANTTASIPSVHVGKTVEDFYDDVLEKSDQGRTLPTWCGELYLEFHRGTYTSQADIKKWIRQAEIKLHDLEFLASILSVNHKNYKYPSKQIKDIWEDIALCQFHDVIPGSCIGMVYYEEVKPMLRKRLKELNKLIKDALNHAGHQDSEKVVAVNTLPWNRIELVEVPNDQVSGLDIDIVRLNSGSSTTFAINTTDNTFIREKNLKYPSSITKVGDHYVLTNKLIEAKITLNGTLSSVKDLSTGRQVIDTKKTKASSGYGNQLVLFDDEPLNFPAWDTELYSLNKFEFLENGEVVSSSSHPLESKLVVKHKISSKSYIETTISLAGVTDNKQIAQNNYIKFLAHVEWHETYKFLRVQFPTTLQTAQHALYETQFGITQRPTHYNTSWDVAKFEVCHHKFMDLSEHNYGVSIFNDSKYGAAIHGNLMRLSLLRSPKAPDDLCDMGTHDFSYALYPHKGYLNSDVVKLAQNFNYKLLYTHGDPTEVETLTKSVHLSGDESLILSNVKRSEDDEDVTTSEAIEVQNKGQQSIVVRVYESLGGLSQGKLEFGLSVDKVFKANALEEIEEEIELEDNSVPISLRGFEIATYKVVFK</sequence>
<evidence type="ECO:0000256" key="4">
    <source>
        <dbReference type="ARBA" id="ARBA00022723"/>
    </source>
</evidence>
<dbReference type="GO" id="GO:0030246">
    <property type="term" value="F:carbohydrate binding"/>
    <property type="evidence" value="ECO:0007669"/>
    <property type="project" value="InterPro"/>
</dbReference>
<dbReference type="InterPro" id="IPR037094">
    <property type="entry name" value="Glyco_hydro_38_cen_sf"/>
</dbReference>
<dbReference type="GO" id="GO:0004559">
    <property type="term" value="F:alpha-mannosidase activity"/>
    <property type="evidence" value="ECO:0007669"/>
    <property type="project" value="UniProtKB-EC"/>
</dbReference>
<dbReference type="FunFam" id="1.20.1270.50:FF:000004">
    <property type="entry name" value="alpha-mannosidase 2C1 isoform X1"/>
    <property type="match status" value="1"/>
</dbReference>
<dbReference type="Pfam" id="PF07748">
    <property type="entry name" value="Glyco_hydro_38C"/>
    <property type="match status" value="1"/>
</dbReference>
<dbReference type="FunFam" id="3.20.110.10:FF:000002">
    <property type="entry name" value="alpha-mannosidase 2C1 isoform X1"/>
    <property type="match status" value="1"/>
</dbReference>
<evidence type="ECO:0000313" key="11">
    <source>
        <dbReference type="Proteomes" id="UP000037122"/>
    </source>
</evidence>
<name>A0A0L0NSI2_CANAR</name>
<dbReference type="VEuPathDB" id="FungiDB:CJI96_0001257"/>
<dbReference type="InterPro" id="IPR000602">
    <property type="entry name" value="Glyco_hydro_38_N"/>
</dbReference>